<dbReference type="AlphaFoldDB" id="A0A562LGM4"/>
<dbReference type="SUPFAM" id="SSF109998">
    <property type="entry name" value="Triger factor/SurA peptide-binding domain-like"/>
    <property type="match status" value="1"/>
</dbReference>
<keyword evidence="15" id="KW-1185">Reference proteome</keyword>
<dbReference type="PROSITE" id="PS50198">
    <property type="entry name" value="PPIC_PPIASE_2"/>
    <property type="match status" value="1"/>
</dbReference>
<evidence type="ECO:0000256" key="1">
    <source>
        <dbReference type="ARBA" id="ARBA00004382"/>
    </source>
</evidence>
<dbReference type="Pfam" id="PF00639">
    <property type="entry name" value="Rotamase"/>
    <property type="match status" value="1"/>
</dbReference>
<evidence type="ECO:0000256" key="3">
    <source>
        <dbReference type="ARBA" id="ARBA00022519"/>
    </source>
</evidence>
<gene>
    <name evidence="14" type="ORF">IP93_02868</name>
</gene>
<evidence type="ECO:0000256" key="10">
    <source>
        <dbReference type="ARBA" id="ARBA00042775"/>
    </source>
</evidence>
<evidence type="ECO:0000256" key="12">
    <source>
        <dbReference type="SAM" id="Phobius"/>
    </source>
</evidence>
<keyword evidence="7" id="KW-0143">Chaperone</keyword>
<accession>A0A562LGM4</accession>
<evidence type="ECO:0000256" key="2">
    <source>
        <dbReference type="ARBA" id="ARBA00022475"/>
    </source>
</evidence>
<dbReference type="PANTHER" id="PTHR47529:SF1">
    <property type="entry name" value="PERIPLASMIC CHAPERONE PPID"/>
    <property type="match status" value="1"/>
</dbReference>
<evidence type="ECO:0000256" key="6">
    <source>
        <dbReference type="ARBA" id="ARBA00023136"/>
    </source>
</evidence>
<comment type="subcellular location">
    <subcellularLocation>
        <location evidence="1">Cell inner membrane</location>
        <topology evidence="1">Single-pass type II membrane protein</topology>
        <orientation evidence="1">Periplasmic side</orientation>
    </subcellularLocation>
</comment>
<evidence type="ECO:0000259" key="13">
    <source>
        <dbReference type="PROSITE" id="PS50198"/>
    </source>
</evidence>
<sequence>MLQTLRDKTSGWLATVILGLLIIPFALFGLQDYMVQRTDDAVAKIDAPPTWWASAPSWWPASMLWHHDKITSEEFRARFEQERQRRRQQDGDAFDPKSFEAVDNKREILESMIDEKLRGMASERAGLEVSDAQVRRTIQEIPAFQVDGKFNPQRYQLALASAVPAQTPRQFEATLRDDLRQSVVVAGIANSNFVTDAELERLMRVLGETRDASVLFMPPPAPDVAPVADAEIKSWYDNHGADFRARETVSLEYVTLDGASMAPPPPADEATLRQRYEQEKGKFAASEERLASHILVQVADGADAATQKAAEAKAAKLAAEAKAPGADFAAIARANSDDDGSKAAGGDLGWVSKGIMDPAFESALFAMKAGEVSAPVKSAFGWHVIQLREVKGTAQQPFEAVRETLAAEQAQTDRERAFNDLSTRLVDLVYKNPSSLAPAAREVGLPVLKVGPVARDSNEGILAHAAVKRAAFSEVLVQDGTVSDPIEIGPSHSVLIRVASHTPERTLPLAQVRDQVVASIRADRARKAAAKDADALVARVAAGEALEAVAASRQLPAPQALPGLRRGMPIPSPEVSAAIFAAKAPANGASSAGKLVLDDGRIALFAVHAVKPGNPAEASPQERAMLRQQLAQAHGLGDVDALSRHLRKQMKVTVVEANL</sequence>
<dbReference type="RefSeq" id="WP_144816814.1">
    <property type="nucleotide sequence ID" value="NZ_VLKP01000015.1"/>
</dbReference>
<dbReference type="GO" id="GO:0003755">
    <property type="term" value="F:peptidyl-prolyl cis-trans isomerase activity"/>
    <property type="evidence" value="ECO:0007669"/>
    <property type="project" value="UniProtKB-KW"/>
</dbReference>
<reference evidence="14 15" key="1">
    <citation type="journal article" date="2015" name="Stand. Genomic Sci.">
        <title>Genomic Encyclopedia of Bacterial and Archaeal Type Strains, Phase III: the genomes of soil and plant-associated and newly described type strains.</title>
        <authorList>
            <person name="Whitman W.B."/>
            <person name="Woyke T."/>
            <person name="Klenk H.P."/>
            <person name="Zhou Y."/>
            <person name="Lilburn T.G."/>
            <person name="Beck B.J."/>
            <person name="De Vos P."/>
            <person name="Vandamme P."/>
            <person name="Eisen J.A."/>
            <person name="Garrity G."/>
            <person name="Hugenholtz P."/>
            <person name="Kyrpides N.C."/>
        </authorList>
    </citation>
    <scope>NUCLEOTIDE SEQUENCE [LARGE SCALE GENOMIC DNA]</scope>
    <source>
        <strain evidence="14 15">CGMCC 1.10136</strain>
    </source>
</reference>
<comment type="caution">
    <text evidence="14">The sequence shown here is derived from an EMBL/GenBank/DDBJ whole genome shotgun (WGS) entry which is preliminary data.</text>
</comment>
<keyword evidence="4 12" id="KW-0812">Transmembrane</keyword>
<evidence type="ECO:0000256" key="7">
    <source>
        <dbReference type="ARBA" id="ARBA00023186"/>
    </source>
</evidence>
<keyword evidence="2" id="KW-1003">Cell membrane</keyword>
<evidence type="ECO:0000313" key="15">
    <source>
        <dbReference type="Proteomes" id="UP000316471"/>
    </source>
</evidence>
<dbReference type="PANTHER" id="PTHR47529">
    <property type="entry name" value="PEPTIDYL-PROLYL CIS-TRANS ISOMERASE D"/>
    <property type="match status" value="1"/>
</dbReference>
<feature type="domain" description="PpiC" evidence="13">
    <location>
        <begin position="286"/>
        <end position="389"/>
    </location>
</feature>
<keyword evidence="11 14" id="KW-0413">Isomerase</keyword>
<evidence type="ECO:0000256" key="5">
    <source>
        <dbReference type="ARBA" id="ARBA00022989"/>
    </source>
</evidence>
<dbReference type="OrthoDB" id="9812372at2"/>
<dbReference type="Proteomes" id="UP000316471">
    <property type="component" value="Unassembled WGS sequence"/>
</dbReference>
<keyword evidence="6 12" id="KW-0472">Membrane</keyword>
<feature type="transmembrane region" description="Helical" evidence="12">
    <location>
        <begin position="12"/>
        <end position="30"/>
    </location>
</feature>
<evidence type="ECO:0000256" key="11">
    <source>
        <dbReference type="PROSITE-ProRule" id="PRU00278"/>
    </source>
</evidence>
<organism evidence="14 15">
    <name type="scientific">Aerolutibacter ruishenii</name>
    <dbReference type="NCBI Taxonomy" id="686800"/>
    <lineage>
        <taxon>Bacteria</taxon>
        <taxon>Pseudomonadati</taxon>
        <taxon>Pseudomonadota</taxon>
        <taxon>Gammaproteobacteria</taxon>
        <taxon>Lysobacterales</taxon>
        <taxon>Lysobacteraceae</taxon>
        <taxon>Aerolutibacter</taxon>
    </lineage>
</organism>
<evidence type="ECO:0000256" key="4">
    <source>
        <dbReference type="ARBA" id="ARBA00022692"/>
    </source>
</evidence>
<dbReference type="InterPro" id="IPR000297">
    <property type="entry name" value="PPIase_PpiC"/>
</dbReference>
<name>A0A562LGM4_9GAMM</name>
<evidence type="ECO:0000256" key="9">
    <source>
        <dbReference type="ARBA" id="ARBA00040743"/>
    </source>
</evidence>
<dbReference type="InterPro" id="IPR052029">
    <property type="entry name" value="PpiD_chaperone"/>
</dbReference>
<dbReference type="Pfam" id="PF13624">
    <property type="entry name" value="SurA_N_3"/>
    <property type="match status" value="2"/>
</dbReference>
<dbReference type="Gene3D" id="1.10.4030.10">
    <property type="entry name" value="Porin chaperone SurA, peptide-binding domain"/>
    <property type="match status" value="1"/>
</dbReference>
<dbReference type="EMBL" id="VLKP01000015">
    <property type="protein sequence ID" value="TWI06747.1"/>
    <property type="molecule type" value="Genomic_DNA"/>
</dbReference>
<dbReference type="InterPro" id="IPR027304">
    <property type="entry name" value="Trigger_fact/SurA_dom_sf"/>
</dbReference>
<keyword evidence="3" id="KW-0997">Cell inner membrane</keyword>
<comment type="similarity">
    <text evidence="8">Belongs to the PpiD chaperone family.</text>
</comment>
<evidence type="ECO:0000256" key="8">
    <source>
        <dbReference type="ARBA" id="ARBA00038408"/>
    </source>
</evidence>
<dbReference type="Gene3D" id="3.10.50.40">
    <property type="match status" value="1"/>
</dbReference>
<dbReference type="SUPFAM" id="SSF54534">
    <property type="entry name" value="FKBP-like"/>
    <property type="match status" value="1"/>
</dbReference>
<dbReference type="GO" id="GO:0005886">
    <property type="term" value="C:plasma membrane"/>
    <property type="evidence" value="ECO:0007669"/>
    <property type="project" value="UniProtKB-SubCell"/>
</dbReference>
<protein>
    <recommendedName>
        <fullName evidence="9">Periplasmic chaperone PpiD</fullName>
    </recommendedName>
    <alternativeName>
        <fullName evidence="10">Periplasmic folding chaperone</fullName>
    </alternativeName>
</protein>
<evidence type="ECO:0000313" key="14">
    <source>
        <dbReference type="EMBL" id="TWI06747.1"/>
    </source>
</evidence>
<keyword evidence="5 12" id="KW-1133">Transmembrane helix</keyword>
<keyword evidence="11" id="KW-0697">Rotamase</keyword>
<proteinExistence type="inferred from homology"/>
<dbReference type="InterPro" id="IPR046357">
    <property type="entry name" value="PPIase_dom_sf"/>
</dbReference>